<feature type="chain" id="PRO_5002300897" evidence="12">
    <location>
        <begin position="23"/>
        <end position="602"/>
    </location>
</feature>
<sequence length="602" mass="64986">MTRSSFCLGLGLATLAPLHALAEDLDDSLLLDEITASASLTPVATNRTGATVETLDRDQIAAGGQNLGETLATLPGVTIAQNGGLGQTATLRIRGLSNGYIATRIDGMDFSDPSGTPTALQFGTLTPGLASRIEVLKGSQSALYGANAIGGVIDMTSWRPDRPGLSGRAEVEAGTYGTYSGTLSFGNMTDRGQIALTMSHVETHGFSSRDGNRESDGFDQDLILLSAEFDATEQLTLGFSALYSDSKTDYDDDATDTSPVTTSPETRKGVRVFAGLDVGNVENELAFAWTQTDRAYNSPSWGRSSFTGERRTLSYLGSADLSEAARLSFGADWSKQEAKFSSGRFDTDNTAVFGELQYALSDAADLSLSLRHDDYSDFDNQTTGRLALAWRLEDDLILRAVFGTGYRTPPLYQLFDTLYGNPDLKPESSRSAELGLEKRFGTNGFVKATLFHTEIDDLIGYDEVTYVTKQISGTTTSKGIELSARHALSQTAHIFGNYTYTDSRGSEGRSIHVPRHDLMLGIDTALGDRANARLTLQRSTDSVDSEGALDDYTLAGAMVSYALTDSSEAYLRVENLFNDDYQTFRDYNTSGRALYVGLRASF</sequence>
<dbReference type="Gene3D" id="2.170.130.10">
    <property type="entry name" value="TonB-dependent receptor, plug domain"/>
    <property type="match status" value="1"/>
</dbReference>
<proteinExistence type="inferred from homology"/>
<dbReference type="AlphaFoldDB" id="A0A0D6AYL1"/>
<evidence type="ECO:0000256" key="6">
    <source>
        <dbReference type="ARBA" id="ARBA00023065"/>
    </source>
</evidence>
<dbReference type="PATRIC" id="fig|35806.4.peg.544"/>
<keyword evidence="2 10" id="KW-0813">Transport</keyword>
<evidence type="ECO:0000259" key="14">
    <source>
        <dbReference type="Pfam" id="PF07715"/>
    </source>
</evidence>
<keyword evidence="7 11" id="KW-0798">TonB box</keyword>
<keyword evidence="6" id="KW-0406">Ion transport</keyword>
<comment type="subcellular location">
    <subcellularLocation>
        <location evidence="1 10">Cell outer membrane</location>
        <topology evidence="1 10">Multi-pass membrane protein</topology>
    </subcellularLocation>
</comment>
<dbReference type="CDD" id="cd01347">
    <property type="entry name" value="ligand_gated_channel"/>
    <property type="match status" value="1"/>
</dbReference>
<evidence type="ECO:0000313" key="15">
    <source>
        <dbReference type="EMBL" id="BAQ67700.1"/>
    </source>
</evidence>
<dbReference type="EMBL" id="AP014800">
    <property type="protein sequence ID" value="BAQ67700.1"/>
    <property type="molecule type" value="Genomic_DNA"/>
</dbReference>
<evidence type="ECO:0000256" key="5">
    <source>
        <dbReference type="ARBA" id="ARBA00022729"/>
    </source>
</evidence>
<comment type="similarity">
    <text evidence="10 11">Belongs to the TonB-dependent receptor family.</text>
</comment>
<keyword evidence="8 10" id="KW-0472">Membrane</keyword>
<feature type="domain" description="TonB-dependent receptor plug" evidence="14">
    <location>
        <begin position="47"/>
        <end position="152"/>
    </location>
</feature>
<keyword evidence="5 12" id="KW-0732">Signal</keyword>
<evidence type="ECO:0000256" key="9">
    <source>
        <dbReference type="ARBA" id="ARBA00023237"/>
    </source>
</evidence>
<evidence type="ECO:0000256" key="4">
    <source>
        <dbReference type="ARBA" id="ARBA00022692"/>
    </source>
</evidence>
<feature type="domain" description="TonB-dependent receptor-like beta-barrel" evidence="13">
    <location>
        <begin position="174"/>
        <end position="576"/>
    </location>
</feature>
<dbReference type="PANTHER" id="PTHR30069:SF53">
    <property type="entry name" value="COLICIN I RECEPTOR-RELATED"/>
    <property type="match status" value="1"/>
</dbReference>
<dbReference type="Proteomes" id="UP000064912">
    <property type="component" value="Chromosome"/>
</dbReference>
<dbReference type="SUPFAM" id="SSF56935">
    <property type="entry name" value="Porins"/>
    <property type="match status" value="1"/>
</dbReference>
<evidence type="ECO:0000256" key="10">
    <source>
        <dbReference type="PROSITE-ProRule" id="PRU01360"/>
    </source>
</evidence>
<dbReference type="KEGG" id="rsu:NHU_00531"/>
<keyword evidence="3 10" id="KW-1134">Transmembrane beta strand</keyword>
<evidence type="ECO:0000256" key="2">
    <source>
        <dbReference type="ARBA" id="ARBA00022448"/>
    </source>
</evidence>
<organism evidence="15 16">
    <name type="scientific">Rhodovulum sulfidophilum</name>
    <name type="common">Rhodobacter sulfidophilus</name>
    <dbReference type="NCBI Taxonomy" id="35806"/>
    <lineage>
        <taxon>Bacteria</taxon>
        <taxon>Pseudomonadati</taxon>
        <taxon>Pseudomonadota</taxon>
        <taxon>Alphaproteobacteria</taxon>
        <taxon>Rhodobacterales</taxon>
        <taxon>Paracoccaceae</taxon>
        <taxon>Rhodovulum</taxon>
    </lineage>
</organism>
<evidence type="ECO:0000256" key="11">
    <source>
        <dbReference type="RuleBase" id="RU003357"/>
    </source>
</evidence>
<keyword evidence="9 10" id="KW-0998">Cell outer membrane</keyword>
<accession>A0A0D6AYL1</accession>
<dbReference type="InterPro" id="IPR036942">
    <property type="entry name" value="Beta-barrel_TonB_sf"/>
</dbReference>
<dbReference type="Gene3D" id="2.40.170.20">
    <property type="entry name" value="TonB-dependent receptor, beta-barrel domain"/>
    <property type="match status" value="1"/>
</dbReference>
<evidence type="ECO:0000259" key="13">
    <source>
        <dbReference type="Pfam" id="PF00593"/>
    </source>
</evidence>
<dbReference type="GO" id="GO:0009279">
    <property type="term" value="C:cell outer membrane"/>
    <property type="evidence" value="ECO:0007669"/>
    <property type="project" value="UniProtKB-SubCell"/>
</dbReference>
<dbReference type="PROSITE" id="PS52016">
    <property type="entry name" value="TONB_DEPENDENT_REC_3"/>
    <property type="match status" value="1"/>
</dbReference>
<keyword evidence="15" id="KW-0675">Receptor</keyword>
<dbReference type="GO" id="GO:0015889">
    <property type="term" value="P:cobalamin transport"/>
    <property type="evidence" value="ECO:0007669"/>
    <property type="project" value="TreeGrafter"/>
</dbReference>
<evidence type="ECO:0000256" key="7">
    <source>
        <dbReference type="ARBA" id="ARBA00023077"/>
    </source>
</evidence>
<evidence type="ECO:0000256" key="12">
    <source>
        <dbReference type="SAM" id="SignalP"/>
    </source>
</evidence>
<dbReference type="PANTHER" id="PTHR30069">
    <property type="entry name" value="TONB-DEPENDENT OUTER MEMBRANE RECEPTOR"/>
    <property type="match status" value="1"/>
</dbReference>
<keyword evidence="4 10" id="KW-0812">Transmembrane</keyword>
<gene>
    <name evidence="15" type="ORF">NHU_00531</name>
</gene>
<dbReference type="InterPro" id="IPR012910">
    <property type="entry name" value="Plug_dom"/>
</dbReference>
<dbReference type="GO" id="GO:0006811">
    <property type="term" value="P:monoatomic ion transport"/>
    <property type="evidence" value="ECO:0007669"/>
    <property type="project" value="UniProtKB-KW"/>
</dbReference>
<feature type="signal peptide" evidence="12">
    <location>
        <begin position="1"/>
        <end position="22"/>
    </location>
</feature>
<dbReference type="Pfam" id="PF07715">
    <property type="entry name" value="Plug"/>
    <property type="match status" value="1"/>
</dbReference>
<dbReference type="InterPro" id="IPR000531">
    <property type="entry name" value="Beta-barrel_TonB"/>
</dbReference>
<dbReference type="InterPro" id="IPR039426">
    <property type="entry name" value="TonB-dep_rcpt-like"/>
</dbReference>
<evidence type="ECO:0000256" key="1">
    <source>
        <dbReference type="ARBA" id="ARBA00004571"/>
    </source>
</evidence>
<protein>
    <submittedName>
        <fullName evidence="15">TonB-dependent receptor</fullName>
    </submittedName>
</protein>
<dbReference type="Pfam" id="PF00593">
    <property type="entry name" value="TonB_dep_Rec_b-barrel"/>
    <property type="match status" value="1"/>
</dbReference>
<dbReference type="InterPro" id="IPR037066">
    <property type="entry name" value="Plug_dom_sf"/>
</dbReference>
<evidence type="ECO:0000256" key="8">
    <source>
        <dbReference type="ARBA" id="ARBA00023136"/>
    </source>
</evidence>
<name>A0A0D6AYL1_RHOSU</name>
<evidence type="ECO:0000256" key="3">
    <source>
        <dbReference type="ARBA" id="ARBA00022452"/>
    </source>
</evidence>
<evidence type="ECO:0000313" key="16">
    <source>
        <dbReference type="Proteomes" id="UP000064912"/>
    </source>
</evidence>
<reference evidence="15 16" key="1">
    <citation type="submission" date="2015-02" db="EMBL/GenBank/DDBJ databases">
        <title>Genome sequene of Rhodovulum sulfidophilum DSM 2351.</title>
        <authorList>
            <person name="Nagao N."/>
        </authorList>
    </citation>
    <scope>NUCLEOTIDE SEQUENCE [LARGE SCALE GENOMIC DNA]</scope>
    <source>
        <strain evidence="15 16">DSM 2351</strain>
    </source>
</reference>